<comment type="caution">
    <text evidence="1">The sequence shown here is derived from an EMBL/GenBank/DDBJ whole genome shotgun (WGS) entry which is preliminary data.</text>
</comment>
<sequence length="34" mass="3831">MVRVPEFFGFMAFSKPGVLILCQEKSILVPDFLA</sequence>
<accession>X1IMD9</accession>
<organism evidence="1">
    <name type="scientific">marine sediment metagenome</name>
    <dbReference type="NCBI Taxonomy" id="412755"/>
    <lineage>
        <taxon>unclassified sequences</taxon>
        <taxon>metagenomes</taxon>
        <taxon>ecological metagenomes</taxon>
    </lineage>
</organism>
<proteinExistence type="predicted"/>
<feature type="non-terminal residue" evidence="1">
    <location>
        <position position="34"/>
    </location>
</feature>
<reference evidence="1" key="1">
    <citation type="journal article" date="2014" name="Front. Microbiol.">
        <title>High frequency of phylogenetically diverse reductive dehalogenase-homologous genes in deep subseafloor sedimentary metagenomes.</title>
        <authorList>
            <person name="Kawai M."/>
            <person name="Futagami T."/>
            <person name="Toyoda A."/>
            <person name="Takaki Y."/>
            <person name="Nishi S."/>
            <person name="Hori S."/>
            <person name="Arai W."/>
            <person name="Tsubouchi T."/>
            <person name="Morono Y."/>
            <person name="Uchiyama I."/>
            <person name="Ito T."/>
            <person name="Fujiyama A."/>
            <person name="Inagaki F."/>
            <person name="Takami H."/>
        </authorList>
    </citation>
    <scope>NUCLEOTIDE SEQUENCE</scope>
    <source>
        <strain evidence="1">Expedition CK06-06</strain>
    </source>
</reference>
<dbReference type="AlphaFoldDB" id="X1IMD9"/>
<protein>
    <submittedName>
        <fullName evidence="1">Uncharacterized protein</fullName>
    </submittedName>
</protein>
<gene>
    <name evidence="1" type="ORF">S03H2_43050</name>
</gene>
<evidence type="ECO:0000313" key="1">
    <source>
        <dbReference type="EMBL" id="GAH67284.1"/>
    </source>
</evidence>
<dbReference type="EMBL" id="BARU01026826">
    <property type="protein sequence ID" value="GAH67284.1"/>
    <property type="molecule type" value="Genomic_DNA"/>
</dbReference>
<name>X1IMD9_9ZZZZ</name>